<evidence type="ECO:0000313" key="3">
    <source>
        <dbReference type="RefSeq" id="XP_003742088.1"/>
    </source>
</evidence>
<protein>
    <submittedName>
        <fullName evidence="3">Uncharacterized protein LOC100899321</fullName>
    </submittedName>
</protein>
<gene>
    <name evidence="3" type="primary">LOC100899321</name>
</gene>
<organism evidence="2 3">
    <name type="scientific">Galendromus occidentalis</name>
    <name type="common">western predatory mite</name>
    <dbReference type="NCBI Taxonomy" id="34638"/>
    <lineage>
        <taxon>Eukaryota</taxon>
        <taxon>Metazoa</taxon>
        <taxon>Ecdysozoa</taxon>
        <taxon>Arthropoda</taxon>
        <taxon>Chelicerata</taxon>
        <taxon>Arachnida</taxon>
        <taxon>Acari</taxon>
        <taxon>Parasitiformes</taxon>
        <taxon>Mesostigmata</taxon>
        <taxon>Gamasina</taxon>
        <taxon>Phytoseioidea</taxon>
        <taxon>Phytoseiidae</taxon>
        <taxon>Typhlodrominae</taxon>
        <taxon>Galendromus</taxon>
    </lineage>
</organism>
<dbReference type="AlphaFoldDB" id="A0AAJ6QS55"/>
<feature type="domain" description="CCHC-type" evidence="1">
    <location>
        <begin position="75"/>
        <end position="91"/>
    </location>
</feature>
<dbReference type="GO" id="GO:0071897">
    <property type="term" value="P:DNA biosynthetic process"/>
    <property type="evidence" value="ECO:0007669"/>
    <property type="project" value="UniProtKB-ARBA"/>
</dbReference>
<sequence>MKPINRRKTEEDRRTPREYPQQPCIFCRSLGHRTQACDNTAMDVRQKRELLIRENRCCRCTKIGHRASVCRSTTYCTKCNKKGHLTPLCNPVTAITTHCSGTDPQTSVHVCNPGQSSSQYYITVVATAVGPKGETVRVRILFDSGSQSSFVRTEIADKLNIDLKRIPKIPVSLTMLNQATVMTNTSIIEFRLQNQEGGPTDWFKFYTLDKICRGRVQPAVDAVTRRQLQKLNIELSDSHDIDAPIDILIGTDQLVGIQTHNAHRLERTLEVVETAFGWALFGSRGAEKGNGMAVNHVRLSCLHCSIPHIDPVKQDDGLEDRFRRFAEADAMAIEREARDEDQQFLEEFMKKVTFDPKMHRFMVDLPFKKNLQPGLNLALARARLRSLERSLEKSKMREKYAEEIQSFLDSKFIEPVPEGQQPSSLTSYLPHKEVIKQESLKTKLRIVFDASAKEKGCLSLNDTLHTGPNLTQDMLAVLMRFRTKKVVLLADVEKSFPQIVIREAHRGTLRFLWRAKGSQEPQVFRLTRNYFGFASSSFILAICTRTLLRWHKSKNPETVAAIERSYYVDDLATGADSDDQAIRLYQQAKEIFRYGSFNLRKWTSNSPKLMSLFRQHGDGVEEFNVASTYNMLGMQYSPRTDSIGLKVNAVSADLKIVTKRAVLSVIASVFDRIGIVAPLLVPAKLLMQKMWTLRLAWDDPVPEQICIDFKKWAGELKNIESIKVPRRYWSRDTRADTTLHMFSDASQYAYGFCAYVVTRTENGVESSLTLAKSKVAPLRNATIPRLELMALALAAEAMSYIRSESQIAFDEEYILTDNSGVFYQATSENPEKLATFTRNRVQKIQHHAENARIRHVPGELNPADLVSRGCGFKEFVKMNG</sequence>
<name>A0AAJ6QS55_9ACAR</name>
<dbReference type="Gene3D" id="2.40.70.10">
    <property type="entry name" value="Acid Proteases"/>
    <property type="match status" value="1"/>
</dbReference>
<dbReference type="RefSeq" id="XP_003742088.1">
    <property type="nucleotide sequence ID" value="XM_003742040.1"/>
</dbReference>
<proteinExistence type="predicted"/>
<reference evidence="3" key="1">
    <citation type="submission" date="2025-08" db="UniProtKB">
        <authorList>
            <consortium name="RefSeq"/>
        </authorList>
    </citation>
    <scope>IDENTIFICATION</scope>
</reference>
<dbReference type="PANTHER" id="PTHR47331:SF1">
    <property type="entry name" value="GAG-LIKE PROTEIN"/>
    <property type="match status" value="1"/>
</dbReference>
<dbReference type="InterPro" id="IPR043502">
    <property type="entry name" value="DNA/RNA_pol_sf"/>
</dbReference>
<dbReference type="CDD" id="cd00303">
    <property type="entry name" value="retropepsin_like"/>
    <property type="match status" value="1"/>
</dbReference>
<dbReference type="InterPro" id="IPR021109">
    <property type="entry name" value="Peptidase_aspartic_dom_sf"/>
</dbReference>
<dbReference type="SUPFAM" id="SSF56672">
    <property type="entry name" value="DNA/RNA polymerases"/>
    <property type="match status" value="1"/>
</dbReference>
<dbReference type="KEGG" id="goe:100899321"/>
<dbReference type="SMART" id="SM00343">
    <property type="entry name" value="ZnF_C2HC"/>
    <property type="match status" value="3"/>
</dbReference>
<keyword evidence="2" id="KW-1185">Reference proteome</keyword>
<dbReference type="InterPro" id="IPR001878">
    <property type="entry name" value="Znf_CCHC"/>
</dbReference>
<evidence type="ECO:0000259" key="1">
    <source>
        <dbReference type="SMART" id="SM00343"/>
    </source>
</evidence>
<dbReference type="Proteomes" id="UP000694867">
    <property type="component" value="Unplaced"/>
</dbReference>
<dbReference type="Pfam" id="PF05380">
    <property type="entry name" value="Peptidase_A17"/>
    <property type="match status" value="1"/>
</dbReference>
<feature type="domain" description="CCHC-type" evidence="1">
    <location>
        <begin position="23"/>
        <end position="39"/>
    </location>
</feature>
<dbReference type="GO" id="GO:0003676">
    <property type="term" value="F:nucleic acid binding"/>
    <property type="evidence" value="ECO:0007669"/>
    <property type="project" value="InterPro"/>
</dbReference>
<dbReference type="GO" id="GO:0008270">
    <property type="term" value="F:zinc ion binding"/>
    <property type="evidence" value="ECO:0007669"/>
    <property type="project" value="InterPro"/>
</dbReference>
<dbReference type="GeneID" id="100899321"/>
<feature type="domain" description="CCHC-type" evidence="1">
    <location>
        <begin position="56"/>
        <end position="72"/>
    </location>
</feature>
<dbReference type="InterPro" id="IPR008042">
    <property type="entry name" value="Retrotrans_Pao"/>
</dbReference>
<dbReference type="PANTHER" id="PTHR47331">
    <property type="entry name" value="PHD-TYPE DOMAIN-CONTAINING PROTEIN"/>
    <property type="match status" value="1"/>
</dbReference>
<accession>A0AAJ6QS55</accession>
<evidence type="ECO:0000313" key="2">
    <source>
        <dbReference type="Proteomes" id="UP000694867"/>
    </source>
</evidence>